<evidence type="ECO:0000313" key="1">
    <source>
        <dbReference type="EMBL" id="AMP08727.1"/>
    </source>
</evidence>
<dbReference type="EMBL" id="CP013235">
    <property type="protein sequence ID" value="AMP08727.1"/>
    <property type="molecule type" value="Genomic_DNA"/>
</dbReference>
<sequence length="40" mass="4990">MHRRQRYSFSAFSSLRQTPLPQKDSQRGRQFFFEFAYIHH</sequence>
<evidence type="ECO:0000313" key="2">
    <source>
        <dbReference type="Proteomes" id="UP000071778"/>
    </source>
</evidence>
<organism evidence="1 2">
    <name type="scientific">Collimonas arenae</name>
    <dbReference type="NCBI Taxonomy" id="279058"/>
    <lineage>
        <taxon>Bacteria</taxon>
        <taxon>Pseudomonadati</taxon>
        <taxon>Pseudomonadota</taxon>
        <taxon>Betaproteobacteria</taxon>
        <taxon>Burkholderiales</taxon>
        <taxon>Oxalobacteraceae</taxon>
        <taxon>Collimonas</taxon>
    </lineage>
</organism>
<dbReference type="AlphaFoldDB" id="A0A127QF91"/>
<keyword evidence="2" id="KW-1185">Reference proteome</keyword>
<gene>
    <name evidence="1" type="ORF">CAter282_0927</name>
</gene>
<protein>
    <submittedName>
        <fullName evidence="1">Uncharacterized protein</fullName>
    </submittedName>
</protein>
<name>A0A127QF91_9BURK</name>
<accession>A0A127QF91</accession>
<reference evidence="1 2" key="1">
    <citation type="submission" date="2015-11" db="EMBL/GenBank/DDBJ databases">
        <title>Exploring the genomic traits of fungus-feeding bacterial genus Collimonas.</title>
        <authorList>
            <person name="Song C."/>
            <person name="Schmidt R."/>
            <person name="de Jager V."/>
            <person name="Krzyzanowska D."/>
            <person name="Jongedijk E."/>
            <person name="Cankar K."/>
            <person name="Beekwilder J."/>
            <person name="van Veen A."/>
            <person name="de Boer W."/>
            <person name="van Veen J.A."/>
            <person name="Garbeva P."/>
        </authorList>
    </citation>
    <scope>NUCLEOTIDE SEQUENCE [LARGE SCALE GENOMIC DNA]</scope>
    <source>
        <strain evidence="1 2">Ter282</strain>
    </source>
</reference>
<proteinExistence type="predicted"/>
<dbReference type="Proteomes" id="UP000071778">
    <property type="component" value="Chromosome"/>
</dbReference>